<organism evidence="1">
    <name type="scientific">Bacillus mycoides</name>
    <dbReference type="NCBI Taxonomy" id="1405"/>
    <lineage>
        <taxon>Bacteria</taxon>
        <taxon>Bacillati</taxon>
        <taxon>Bacillota</taxon>
        <taxon>Bacilli</taxon>
        <taxon>Bacillales</taxon>
        <taxon>Bacillaceae</taxon>
        <taxon>Bacillus</taxon>
        <taxon>Bacillus cereus group</taxon>
    </lineage>
</organism>
<dbReference type="Proteomes" id="UP000001753">
    <property type="component" value="Chromosome"/>
</dbReference>
<name>C2Y2Y9_BACMY</name>
<dbReference type="HOGENOM" id="CLU_2448376_0_0_9"/>
<comment type="caution">
    <text evidence="1">The sequence shown here is derived from an EMBL/GenBank/DDBJ whole genome shotgun (WGS) entry which is preliminary data.</text>
</comment>
<dbReference type="AlphaFoldDB" id="C2Y2Y9"/>
<sequence>MFDKIDAIPAIKPAPTKAGIKGLNIFPIFLKNVLKGVLFLSFVQPSFLHLLLVNLQRKVLLSQHTSLSLVLQQYRIVLYANILVRFCNI</sequence>
<dbReference type="EMBL" id="ACMP01000159">
    <property type="protein sequence ID" value="EEL67684.1"/>
    <property type="molecule type" value="Genomic_DNA"/>
</dbReference>
<protein>
    <submittedName>
        <fullName evidence="1">PTS system, IIBC component</fullName>
    </submittedName>
</protein>
<gene>
    <name evidence="1" type="ORF">bcere0026_53360</name>
</gene>
<proteinExistence type="predicted"/>
<reference evidence="1" key="1">
    <citation type="journal article" date="2012" name="Genome Res.">
        <title>Genomic characterization of the Bacillus cereus sensu lato species: Backdrop to the evolution of Bacillus anthracis.</title>
        <authorList>
            <person name="Zwick M.E."/>
            <person name="Joseph S.J."/>
            <person name="Didelot X."/>
            <person name="Chen P.E."/>
            <person name="Bishop-Lilly K.A."/>
            <person name="Stewart A.C."/>
            <person name="Willner K."/>
            <person name="Nolan N."/>
            <person name="Lentz S."/>
            <person name="Thomason M.K."/>
            <person name="Sozhamannan S."/>
            <person name="Mateczun A.J."/>
            <person name="Du L."/>
            <person name="Read T.D."/>
        </authorList>
    </citation>
    <scope>NUCLEOTIDE SEQUENCE [LARGE SCALE GENOMIC DNA]</scope>
    <source>
        <strain evidence="1">AH603</strain>
    </source>
</reference>
<evidence type="ECO:0000313" key="1">
    <source>
        <dbReference type="EMBL" id="EEL67684.1"/>
    </source>
</evidence>
<accession>C2Y2Y9</accession>